<name>A0A255DIJ2_9MYCO</name>
<accession>A0A255DIJ2</accession>
<feature type="transmembrane region" description="Helical" evidence="1">
    <location>
        <begin position="64"/>
        <end position="88"/>
    </location>
</feature>
<sequence length="168" mass="17699">MPTSMETAHPRRLQRPGVGLLAVQGAAVLVAAAFLVAAIAGFIPGLTTHLDQLRWLGRESHAELFGVFAASVVHNLLHLAFGVAGLVLSRTFARARAYLIGGGLIYLGLWVYGLLVDLAGPRNMLPLNNADNWLHLAIGVVMTLLGVTLAGSRIPTGANGEPLIPPED</sequence>
<dbReference type="Pfam" id="PF14325">
    <property type="entry name" value="DUF4383"/>
    <property type="match status" value="1"/>
</dbReference>
<keyword evidence="1" id="KW-0472">Membrane</keyword>
<dbReference type="Proteomes" id="UP000216063">
    <property type="component" value="Unassembled WGS sequence"/>
</dbReference>
<keyword evidence="1" id="KW-0812">Transmembrane</keyword>
<reference evidence="2 3" key="1">
    <citation type="submission" date="2017-07" db="EMBL/GenBank/DDBJ databases">
        <title>The new phylogeny of genus Mycobacterium.</title>
        <authorList>
            <person name="Tortoli E."/>
            <person name="Trovato A."/>
            <person name="Cirillo D.M."/>
        </authorList>
    </citation>
    <scope>NUCLEOTIDE SEQUENCE [LARGE SCALE GENOMIC DNA]</scope>
    <source>
        <strain evidence="2 3">ATCC 33027</strain>
    </source>
</reference>
<evidence type="ECO:0000313" key="3">
    <source>
        <dbReference type="Proteomes" id="UP000216063"/>
    </source>
</evidence>
<feature type="transmembrane region" description="Helical" evidence="1">
    <location>
        <begin position="133"/>
        <end position="151"/>
    </location>
</feature>
<dbReference type="AlphaFoldDB" id="A0A255DIJ2"/>
<organism evidence="2 3">
    <name type="scientific">Mycolicibacterium sphagni</name>
    <dbReference type="NCBI Taxonomy" id="1786"/>
    <lineage>
        <taxon>Bacteria</taxon>
        <taxon>Bacillati</taxon>
        <taxon>Actinomycetota</taxon>
        <taxon>Actinomycetes</taxon>
        <taxon>Mycobacteriales</taxon>
        <taxon>Mycobacteriaceae</taxon>
        <taxon>Mycolicibacterium</taxon>
    </lineage>
</organism>
<feature type="transmembrane region" description="Helical" evidence="1">
    <location>
        <begin position="95"/>
        <end position="113"/>
    </location>
</feature>
<feature type="transmembrane region" description="Helical" evidence="1">
    <location>
        <begin position="21"/>
        <end position="44"/>
    </location>
</feature>
<protein>
    <recommendedName>
        <fullName evidence="4">DUF4383 domain-containing protein</fullName>
    </recommendedName>
</protein>
<comment type="caution">
    <text evidence="2">The sequence shown here is derived from an EMBL/GenBank/DDBJ whole genome shotgun (WGS) entry which is preliminary data.</text>
</comment>
<evidence type="ECO:0008006" key="4">
    <source>
        <dbReference type="Google" id="ProtNLM"/>
    </source>
</evidence>
<dbReference type="OrthoDB" id="572373at2"/>
<dbReference type="EMBL" id="NOZR01000009">
    <property type="protein sequence ID" value="OYN79228.1"/>
    <property type="molecule type" value="Genomic_DNA"/>
</dbReference>
<evidence type="ECO:0000313" key="2">
    <source>
        <dbReference type="EMBL" id="OYN79228.1"/>
    </source>
</evidence>
<proteinExistence type="predicted"/>
<keyword evidence="3" id="KW-1185">Reference proteome</keyword>
<keyword evidence="1" id="KW-1133">Transmembrane helix</keyword>
<gene>
    <name evidence="2" type="ORF">CG716_12745</name>
</gene>
<evidence type="ECO:0000256" key="1">
    <source>
        <dbReference type="SAM" id="Phobius"/>
    </source>
</evidence>